<reference evidence="3" key="1">
    <citation type="journal article" date="2019" name="Beilstein J. Org. Chem.">
        <title>Nanangenines: drimane sesquiterpenoids as the dominant metabolite cohort of a novel Australian fungus, Aspergillus nanangensis.</title>
        <authorList>
            <person name="Lacey H.J."/>
            <person name="Gilchrist C.L.M."/>
            <person name="Crombie A."/>
            <person name="Kalaitzis J.A."/>
            <person name="Vuong D."/>
            <person name="Rutledge P.J."/>
            <person name="Turner P."/>
            <person name="Pitt J.I."/>
            <person name="Lacey E."/>
            <person name="Chooi Y.H."/>
            <person name="Piggott A.M."/>
        </authorList>
    </citation>
    <scope>NUCLEOTIDE SEQUENCE</scope>
    <source>
        <strain evidence="3">MST-FP2251</strain>
    </source>
</reference>
<evidence type="ECO:0000313" key="3">
    <source>
        <dbReference type="EMBL" id="KAF9883981.1"/>
    </source>
</evidence>
<feature type="domain" description="DUF7025" evidence="2">
    <location>
        <begin position="148"/>
        <end position="239"/>
    </location>
</feature>
<dbReference type="Proteomes" id="UP001194746">
    <property type="component" value="Unassembled WGS sequence"/>
</dbReference>
<dbReference type="PANTHER" id="PTHR46411">
    <property type="entry name" value="FAMILY ATPASE, PUTATIVE-RELATED"/>
    <property type="match status" value="1"/>
</dbReference>
<dbReference type="InterPro" id="IPR054289">
    <property type="entry name" value="DUF7025"/>
</dbReference>
<evidence type="ECO:0000313" key="4">
    <source>
        <dbReference type="Proteomes" id="UP001194746"/>
    </source>
</evidence>
<dbReference type="AlphaFoldDB" id="A0AAD4CCK8"/>
<keyword evidence="4" id="KW-1185">Reference proteome</keyword>
<gene>
    <name evidence="3" type="ORF">FE257_002422</name>
</gene>
<evidence type="ECO:0000259" key="2">
    <source>
        <dbReference type="Pfam" id="PF22942"/>
    </source>
</evidence>
<dbReference type="EMBL" id="VCAU01000139">
    <property type="protein sequence ID" value="KAF9883981.1"/>
    <property type="molecule type" value="Genomic_DNA"/>
</dbReference>
<protein>
    <recommendedName>
        <fullName evidence="2">DUF7025 domain-containing protein</fullName>
    </recommendedName>
</protein>
<organism evidence="3 4">
    <name type="scientific">Aspergillus nanangensis</name>
    <dbReference type="NCBI Taxonomy" id="2582783"/>
    <lineage>
        <taxon>Eukaryota</taxon>
        <taxon>Fungi</taxon>
        <taxon>Dikarya</taxon>
        <taxon>Ascomycota</taxon>
        <taxon>Pezizomycotina</taxon>
        <taxon>Eurotiomycetes</taxon>
        <taxon>Eurotiomycetidae</taxon>
        <taxon>Eurotiales</taxon>
        <taxon>Aspergillaceae</taxon>
        <taxon>Aspergillus</taxon>
        <taxon>Aspergillus subgen. Circumdati</taxon>
    </lineage>
</organism>
<evidence type="ECO:0000256" key="1">
    <source>
        <dbReference type="SAM" id="MobiDB-lite"/>
    </source>
</evidence>
<comment type="caution">
    <text evidence="3">The sequence shown here is derived from an EMBL/GenBank/DDBJ whole genome shotgun (WGS) entry which is preliminary data.</text>
</comment>
<sequence length="355" mass="40242">MNPEKRRLFPSRTTALPGSAIARRRQDVRVRNTVSDGNPKISMKRTISEDCSKDEDNRKKLLCSLARSSNGENRKSLLGLRHIQGEAMRTVPEAKGSSTTTTKSTTGDGVECQAGNGNKAYVCKGCKSRLANGSSIISRIGHGYDEVDELFSRDGVHKSHLPMLFRPNEIVVVFENCQPRAYMLANGPESDQFPLALDCWSWEFDGQFRREQTNVYVNWPSSASEIDISELNTYPLSFDHSGVEALLRKRGETVWKCRRERFVSYDPPNASFQIRTSNPRYMIDMFTYREINDVSESPPQRDDLGQDAMNSDQPPEDPFLLLLPPSILGFGFHDRKWRTLSVDYISDVEWNTKAS</sequence>
<proteinExistence type="predicted"/>
<dbReference type="Pfam" id="PF22942">
    <property type="entry name" value="DUF7025"/>
    <property type="match status" value="1"/>
</dbReference>
<dbReference type="PANTHER" id="PTHR46411:SF2">
    <property type="entry name" value="AAA+ ATPASE DOMAIN-CONTAINING PROTEIN"/>
    <property type="match status" value="1"/>
</dbReference>
<reference evidence="3" key="2">
    <citation type="submission" date="2020-02" db="EMBL/GenBank/DDBJ databases">
        <authorList>
            <person name="Gilchrist C.L.M."/>
            <person name="Chooi Y.-H."/>
        </authorList>
    </citation>
    <scope>NUCLEOTIDE SEQUENCE</scope>
    <source>
        <strain evidence="3">MST-FP2251</strain>
    </source>
</reference>
<accession>A0AAD4CCK8</accession>
<name>A0AAD4CCK8_ASPNN</name>
<feature type="region of interest" description="Disordered" evidence="1">
    <location>
        <begin position="294"/>
        <end position="315"/>
    </location>
</feature>